<dbReference type="Proteomes" id="UP000678393">
    <property type="component" value="Unassembled WGS sequence"/>
</dbReference>
<evidence type="ECO:0000313" key="3">
    <source>
        <dbReference type="Proteomes" id="UP000678393"/>
    </source>
</evidence>
<evidence type="ECO:0000313" key="2">
    <source>
        <dbReference type="EMBL" id="CAG5124504.1"/>
    </source>
</evidence>
<comment type="caution">
    <text evidence="2">The sequence shown here is derived from an EMBL/GenBank/DDBJ whole genome shotgun (WGS) entry which is preliminary data.</text>
</comment>
<name>A0A8S3Z4S2_9EUPU</name>
<organism evidence="2 3">
    <name type="scientific">Candidula unifasciata</name>
    <dbReference type="NCBI Taxonomy" id="100452"/>
    <lineage>
        <taxon>Eukaryota</taxon>
        <taxon>Metazoa</taxon>
        <taxon>Spiralia</taxon>
        <taxon>Lophotrochozoa</taxon>
        <taxon>Mollusca</taxon>
        <taxon>Gastropoda</taxon>
        <taxon>Heterobranchia</taxon>
        <taxon>Euthyneura</taxon>
        <taxon>Panpulmonata</taxon>
        <taxon>Eupulmonata</taxon>
        <taxon>Stylommatophora</taxon>
        <taxon>Helicina</taxon>
        <taxon>Helicoidea</taxon>
        <taxon>Geomitridae</taxon>
        <taxon>Candidula</taxon>
    </lineage>
</organism>
<keyword evidence="3" id="KW-1185">Reference proteome</keyword>
<feature type="compositionally biased region" description="Basic and acidic residues" evidence="1">
    <location>
        <begin position="77"/>
        <end position="87"/>
    </location>
</feature>
<accession>A0A8S3Z4S2</accession>
<sequence length="100" mass="11810">LRMQTAEFDQENWSDVHIWKGNEHADNNCIEDIDMFLIDELMASGPNLVSNAENVPSTSEIDKAPCHEQWKPPFKRQLSDQKLEERREKKRRSAKESRER</sequence>
<feature type="non-terminal residue" evidence="2">
    <location>
        <position position="100"/>
    </location>
</feature>
<evidence type="ECO:0000256" key="1">
    <source>
        <dbReference type="SAM" id="MobiDB-lite"/>
    </source>
</evidence>
<dbReference type="EMBL" id="CAJHNH020001787">
    <property type="protein sequence ID" value="CAG5124504.1"/>
    <property type="molecule type" value="Genomic_DNA"/>
</dbReference>
<dbReference type="AlphaFoldDB" id="A0A8S3Z4S2"/>
<proteinExistence type="predicted"/>
<feature type="non-terminal residue" evidence="2">
    <location>
        <position position="1"/>
    </location>
</feature>
<protein>
    <submittedName>
        <fullName evidence="2">Uncharacterized protein</fullName>
    </submittedName>
</protein>
<feature type="compositionally biased region" description="Basic and acidic residues" evidence="1">
    <location>
        <begin position="60"/>
        <end position="70"/>
    </location>
</feature>
<feature type="region of interest" description="Disordered" evidence="1">
    <location>
        <begin position="53"/>
        <end position="100"/>
    </location>
</feature>
<reference evidence="2" key="1">
    <citation type="submission" date="2021-04" db="EMBL/GenBank/DDBJ databases">
        <authorList>
            <consortium name="Molecular Ecology Group"/>
        </authorList>
    </citation>
    <scope>NUCLEOTIDE SEQUENCE</scope>
</reference>
<gene>
    <name evidence="2" type="ORF">CUNI_LOCUS10062</name>
</gene>